<accession>A0A0R3QIR1</accession>
<name>A0A0R3QIR1_9BILA</name>
<proteinExistence type="predicted"/>
<evidence type="ECO:0000313" key="3">
    <source>
        <dbReference type="WBParaSite" id="BTMF_0000630201-mRNA-1"/>
    </source>
</evidence>
<evidence type="ECO:0000313" key="1">
    <source>
        <dbReference type="EMBL" id="VDO18197.1"/>
    </source>
</evidence>
<dbReference type="AlphaFoldDB" id="A0A0R3QIR1"/>
<reference evidence="3" key="1">
    <citation type="submission" date="2017-02" db="UniProtKB">
        <authorList>
            <consortium name="WormBaseParasite"/>
        </authorList>
    </citation>
    <scope>IDENTIFICATION</scope>
</reference>
<dbReference type="Proteomes" id="UP000280834">
    <property type="component" value="Unassembled WGS sequence"/>
</dbReference>
<dbReference type="WBParaSite" id="BTMF_0000630201-mRNA-1">
    <property type="protein sequence ID" value="BTMF_0000630201-mRNA-1"/>
    <property type="gene ID" value="BTMF_0000630201"/>
</dbReference>
<sequence length="55" mass="6497">MREFRFGIRRSYDIISIITKIKTEITEVVLKKTSLIQFIEELSFNNDTVICCINI</sequence>
<evidence type="ECO:0000313" key="2">
    <source>
        <dbReference type="Proteomes" id="UP000280834"/>
    </source>
</evidence>
<gene>
    <name evidence="1" type="ORF">BTMF_LOCUS5543</name>
</gene>
<reference evidence="1 2" key="2">
    <citation type="submission" date="2018-11" db="EMBL/GenBank/DDBJ databases">
        <authorList>
            <consortium name="Pathogen Informatics"/>
        </authorList>
    </citation>
    <scope>NUCLEOTIDE SEQUENCE [LARGE SCALE GENOMIC DNA]</scope>
</reference>
<protein>
    <submittedName>
        <fullName evidence="1 3">Uncharacterized protein</fullName>
    </submittedName>
</protein>
<dbReference type="EMBL" id="UZAG01006012">
    <property type="protein sequence ID" value="VDO18197.1"/>
    <property type="molecule type" value="Genomic_DNA"/>
</dbReference>
<organism evidence="3">
    <name type="scientific">Brugia timori</name>
    <dbReference type="NCBI Taxonomy" id="42155"/>
    <lineage>
        <taxon>Eukaryota</taxon>
        <taxon>Metazoa</taxon>
        <taxon>Ecdysozoa</taxon>
        <taxon>Nematoda</taxon>
        <taxon>Chromadorea</taxon>
        <taxon>Rhabditida</taxon>
        <taxon>Spirurina</taxon>
        <taxon>Spiruromorpha</taxon>
        <taxon>Filarioidea</taxon>
        <taxon>Onchocercidae</taxon>
        <taxon>Brugia</taxon>
    </lineage>
</organism>
<keyword evidence="2" id="KW-1185">Reference proteome</keyword>